<dbReference type="RefSeq" id="XP_033518107.1">
    <property type="nucleotide sequence ID" value="XM_033662171.1"/>
</dbReference>
<sequence length="218" mass="24379">MFTWSPETGTTFQAFTTNAPLQPGPPPPPTPPPAQDSASTDVNRVFIYRLKWSVLDSPSKAEILSLDAEDNPQWTPLFLDPVADEAATDPPQSRVQISLEPLDAWEHWQQAEKDPPAPGFVENTDGRPISVKQLMQATHDYAVPLRRLLCRCCDIWGPEKETRARFYFTGLGLGEGTPESPYTRLGVDVSHDMDEDGHQLAFYLETIETVYRNSLASH</sequence>
<proteinExistence type="predicted"/>
<dbReference type="Proteomes" id="UP000799771">
    <property type="component" value="Unassembled WGS sequence"/>
</dbReference>
<gene>
    <name evidence="2" type="ORF">P153DRAFT_147956</name>
</gene>
<dbReference type="GeneID" id="54402603"/>
<evidence type="ECO:0000256" key="1">
    <source>
        <dbReference type="SAM" id="MobiDB-lite"/>
    </source>
</evidence>
<feature type="region of interest" description="Disordered" evidence="1">
    <location>
        <begin position="1"/>
        <end position="39"/>
    </location>
</feature>
<dbReference type="OrthoDB" id="3783451at2759"/>
<keyword evidence="3" id="KW-1185">Reference proteome</keyword>
<accession>A0A6A5ZXT1</accession>
<dbReference type="EMBL" id="ML977523">
    <property type="protein sequence ID" value="KAF2123713.1"/>
    <property type="molecule type" value="Genomic_DNA"/>
</dbReference>
<feature type="compositionally biased region" description="Pro residues" evidence="1">
    <location>
        <begin position="22"/>
        <end position="34"/>
    </location>
</feature>
<evidence type="ECO:0000313" key="2">
    <source>
        <dbReference type="EMBL" id="KAF2123713.1"/>
    </source>
</evidence>
<organism evidence="2 3">
    <name type="scientific">Dothidotthia symphoricarpi CBS 119687</name>
    <dbReference type="NCBI Taxonomy" id="1392245"/>
    <lineage>
        <taxon>Eukaryota</taxon>
        <taxon>Fungi</taxon>
        <taxon>Dikarya</taxon>
        <taxon>Ascomycota</taxon>
        <taxon>Pezizomycotina</taxon>
        <taxon>Dothideomycetes</taxon>
        <taxon>Pleosporomycetidae</taxon>
        <taxon>Pleosporales</taxon>
        <taxon>Dothidotthiaceae</taxon>
        <taxon>Dothidotthia</taxon>
    </lineage>
</organism>
<dbReference type="AlphaFoldDB" id="A0A6A5ZXT1"/>
<feature type="compositionally biased region" description="Polar residues" evidence="1">
    <location>
        <begin position="1"/>
        <end position="19"/>
    </location>
</feature>
<evidence type="ECO:0000313" key="3">
    <source>
        <dbReference type="Proteomes" id="UP000799771"/>
    </source>
</evidence>
<name>A0A6A5ZXT1_9PLEO</name>
<protein>
    <submittedName>
        <fullName evidence="2">Uncharacterized protein</fullName>
    </submittedName>
</protein>
<reference evidence="2" key="1">
    <citation type="journal article" date="2020" name="Stud. Mycol.">
        <title>101 Dothideomycetes genomes: a test case for predicting lifestyles and emergence of pathogens.</title>
        <authorList>
            <person name="Haridas S."/>
            <person name="Albert R."/>
            <person name="Binder M."/>
            <person name="Bloem J."/>
            <person name="Labutti K."/>
            <person name="Salamov A."/>
            <person name="Andreopoulos B."/>
            <person name="Baker S."/>
            <person name="Barry K."/>
            <person name="Bills G."/>
            <person name="Bluhm B."/>
            <person name="Cannon C."/>
            <person name="Castanera R."/>
            <person name="Culley D."/>
            <person name="Daum C."/>
            <person name="Ezra D."/>
            <person name="Gonzalez J."/>
            <person name="Henrissat B."/>
            <person name="Kuo A."/>
            <person name="Liang C."/>
            <person name="Lipzen A."/>
            <person name="Lutzoni F."/>
            <person name="Magnuson J."/>
            <person name="Mondo S."/>
            <person name="Nolan M."/>
            <person name="Ohm R."/>
            <person name="Pangilinan J."/>
            <person name="Park H.-J."/>
            <person name="Ramirez L."/>
            <person name="Alfaro M."/>
            <person name="Sun H."/>
            <person name="Tritt A."/>
            <person name="Yoshinaga Y."/>
            <person name="Zwiers L.-H."/>
            <person name="Turgeon B."/>
            <person name="Goodwin S."/>
            <person name="Spatafora J."/>
            <person name="Crous P."/>
            <person name="Grigoriev I."/>
        </authorList>
    </citation>
    <scope>NUCLEOTIDE SEQUENCE</scope>
    <source>
        <strain evidence="2">CBS 119687</strain>
    </source>
</reference>